<feature type="transmembrane region" description="Helical" evidence="1">
    <location>
        <begin position="79"/>
        <end position="98"/>
    </location>
</feature>
<evidence type="ECO:0000313" key="2">
    <source>
        <dbReference type="EMBL" id="QDE37986.1"/>
    </source>
</evidence>
<dbReference type="Proteomes" id="UP000316093">
    <property type="component" value="Chromosome"/>
</dbReference>
<dbReference type="Pfam" id="PF19865">
    <property type="entry name" value="DUF6338"/>
    <property type="match status" value="1"/>
</dbReference>
<evidence type="ECO:0000256" key="1">
    <source>
        <dbReference type="SAM" id="Phobius"/>
    </source>
</evidence>
<dbReference type="AlphaFoldDB" id="A0A4Y5YZI1"/>
<feature type="transmembrane region" description="Helical" evidence="1">
    <location>
        <begin position="12"/>
        <end position="31"/>
    </location>
</feature>
<dbReference type="InterPro" id="IPR045919">
    <property type="entry name" value="DUF6338"/>
</dbReference>
<evidence type="ECO:0000313" key="3">
    <source>
        <dbReference type="Proteomes" id="UP000316093"/>
    </source>
</evidence>
<feature type="transmembrane region" description="Helical" evidence="1">
    <location>
        <begin position="43"/>
        <end position="73"/>
    </location>
</feature>
<keyword evidence="3" id="KW-1185">Reference proteome</keyword>
<name>A0A4Y5YZI1_9GAMM</name>
<keyword evidence="1" id="KW-0472">Membrane</keyword>
<dbReference type="RefSeq" id="WP_139979026.1">
    <property type="nucleotide sequence ID" value="NZ_CP041046.1"/>
</dbReference>
<dbReference type="OrthoDB" id="9154573at2"/>
<reference evidence="2 3" key="1">
    <citation type="submission" date="2019-06" db="EMBL/GenBank/DDBJ databases">
        <title>A complete genome sequence for Luteibacter pinisoli MAH-14.</title>
        <authorList>
            <person name="Baltrus D.A."/>
        </authorList>
    </citation>
    <scope>NUCLEOTIDE SEQUENCE [LARGE SCALE GENOMIC DNA]</scope>
    <source>
        <strain evidence="2 3">MAH-14</strain>
    </source>
</reference>
<sequence>MPELSRELIALLQYLAPGFLVTGIFYGTTSHERPSQFERVVQALLYTVLVQAIVATVRVVAIAMGQFISLGIWTSESTLVASISAALAVGFVACAWTNHDTIHARLRKFGVTQRTSYPSEWVQVFNKSTRFVILNLRDGSRLSGWPAVWPASPEKGHFYITEGVWLRMCTDNRDCEVEGILISATDVTQIEFL</sequence>
<gene>
    <name evidence="2" type="ORF">FIV34_01640</name>
</gene>
<keyword evidence="1" id="KW-0812">Transmembrane</keyword>
<dbReference type="EMBL" id="CP041046">
    <property type="protein sequence ID" value="QDE37986.1"/>
    <property type="molecule type" value="Genomic_DNA"/>
</dbReference>
<organism evidence="2 3">
    <name type="scientific">Luteibacter pinisoli</name>
    <dbReference type="NCBI Taxonomy" id="2589080"/>
    <lineage>
        <taxon>Bacteria</taxon>
        <taxon>Pseudomonadati</taxon>
        <taxon>Pseudomonadota</taxon>
        <taxon>Gammaproteobacteria</taxon>
        <taxon>Lysobacterales</taxon>
        <taxon>Rhodanobacteraceae</taxon>
        <taxon>Luteibacter</taxon>
    </lineage>
</organism>
<accession>A0A4Y5YZI1</accession>
<proteinExistence type="predicted"/>
<keyword evidence="1" id="KW-1133">Transmembrane helix</keyword>
<dbReference type="KEGG" id="lpy:FIV34_01640"/>
<protein>
    <submittedName>
        <fullName evidence="2">Uncharacterized protein</fullName>
    </submittedName>
</protein>